<dbReference type="SMART" id="SM00484">
    <property type="entry name" value="XPGI"/>
    <property type="match status" value="1"/>
</dbReference>
<evidence type="ECO:0000256" key="2">
    <source>
        <dbReference type="ARBA" id="ARBA00022705"/>
    </source>
</evidence>
<dbReference type="GO" id="GO:0006284">
    <property type="term" value="P:base-excision repair"/>
    <property type="evidence" value="ECO:0007669"/>
    <property type="project" value="UniProtKB-UniRule"/>
</dbReference>
<keyword evidence="10 15" id="KW-0496">Mitochondrion</keyword>
<dbReference type="AlphaFoldDB" id="F4K191"/>
<dbReference type="EMBL" id="CP002688">
    <property type="protein sequence ID" value="AED93576.1"/>
    <property type="molecule type" value="Genomic_DNA"/>
</dbReference>
<dbReference type="GO" id="GO:0008409">
    <property type="term" value="F:5'-3' exonuclease activity"/>
    <property type="evidence" value="ECO:0007669"/>
    <property type="project" value="UniProtKB-UniRule"/>
</dbReference>
<keyword evidence="21" id="KW-1185">Reference proteome</keyword>
<keyword evidence="1 15" id="KW-0597">Phosphoprotein</keyword>
<name>F4K191_ARATH</name>
<dbReference type="GO" id="GO:0017108">
    <property type="term" value="F:5'-flap endonuclease activity"/>
    <property type="evidence" value="ECO:0007669"/>
    <property type="project" value="UniProtKB-UniRule"/>
</dbReference>
<dbReference type="Proteomes" id="UP000006548">
    <property type="component" value="Chromosome 5"/>
</dbReference>
<keyword evidence="6 15" id="KW-0227">DNA damage</keyword>
<dbReference type="PaxDb" id="3702-AT5G26680.1"/>
<dbReference type="GO" id="GO:0005654">
    <property type="term" value="C:nucleoplasm"/>
    <property type="evidence" value="ECO:0007669"/>
    <property type="project" value="UniProtKB-SubCell"/>
</dbReference>
<dbReference type="InterPro" id="IPR023426">
    <property type="entry name" value="Flap_endonuc"/>
</dbReference>
<keyword evidence="3 15" id="KW-0540">Nuclease</keyword>
<dbReference type="EC" id="3.1.-.-" evidence="15"/>
<comment type="similarity">
    <text evidence="13 15">Belongs to the XPG/RAD2 endonuclease family. FEN1 subfamily.</text>
</comment>
<dbReference type="ProteomicsDB" id="210047"/>
<evidence type="ECO:0000256" key="6">
    <source>
        <dbReference type="ARBA" id="ARBA00022763"/>
    </source>
</evidence>
<dbReference type="InterPro" id="IPR002421">
    <property type="entry name" value="5-3_exonuclease"/>
</dbReference>
<evidence type="ECO:0000256" key="8">
    <source>
        <dbReference type="ARBA" id="ARBA00022839"/>
    </source>
</evidence>
<evidence type="ECO:0000256" key="9">
    <source>
        <dbReference type="ARBA" id="ARBA00022842"/>
    </source>
</evidence>
<dbReference type="SMART" id="SM00279">
    <property type="entry name" value="HhH2"/>
    <property type="match status" value="1"/>
</dbReference>
<keyword evidence="2 15" id="KW-0235">DNA replication</keyword>
<dbReference type="SMART" id="SM00475">
    <property type="entry name" value="53EXOc"/>
    <property type="match status" value="1"/>
</dbReference>
<dbReference type="InterPro" id="IPR008918">
    <property type="entry name" value="HhH2"/>
</dbReference>
<comment type="subcellular location">
    <subcellularLocation>
        <location evidence="15">Nucleus</location>
        <location evidence="15">Nucleolus</location>
    </subcellularLocation>
    <subcellularLocation>
        <location evidence="15">Nucleus</location>
        <location evidence="15">Nucleoplasm</location>
    </subcellularLocation>
    <subcellularLocation>
        <location evidence="15">Mitochondrion</location>
    </subcellularLocation>
    <text evidence="15">Resides mostly in the nucleoli and relocalizes to the nucleoplasm upon DNA damage.</text>
</comment>
<dbReference type="InterPro" id="IPR006084">
    <property type="entry name" value="XPG/Rad2"/>
</dbReference>
<dbReference type="SUPFAM" id="SSF47807">
    <property type="entry name" value="5' to 3' exonuclease, C-terminal subdomain"/>
    <property type="match status" value="1"/>
</dbReference>
<dbReference type="PANTHER" id="PTHR11081">
    <property type="entry name" value="FLAP ENDONUCLEASE FAMILY MEMBER"/>
    <property type="match status" value="1"/>
</dbReference>
<keyword evidence="8 15" id="KW-0269">Exonuclease</keyword>
<evidence type="ECO:0000256" key="11">
    <source>
        <dbReference type="ARBA" id="ARBA00023204"/>
    </source>
</evidence>
<dbReference type="GO" id="GO:0003677">
    <property type="term" value="F:DNA binding"/>
    <property type="evidence" value="ECO:0007669"/>
    <property type="project" value="UniProtKB-UniRule"/>
</dbReference>
<dbReference type="HAMAP" id="MF_00614">
    <property type="entry name" value="Fen"/>
    <property type="match status" value="1"/>
</dbReference>
<evidence type="ECO:0000256" key="1">
    <source>
        <dbReference type="ARBA" id="ARBA00022553"/>
    </source>
</evidence>
<proteinExistence type="evidence at protein level"/>
<keyword evidence="23 24" id="KW-1267">Proteomics identification</keyword>
<dbReference type="InterPro" id="IPR006085">
    <property type="entry name" value="XPG_DNA_repair_N"/>
</dbReference>
<evidence type="ECO:0000259" key="18">
    <source>
        <dbReference type="SMART" id="SM00485"/>
    </source>
</evidence>
<dbReference type="Araport" id="AT5G26680"/>
<organism evidence="20 21">
    <name type="scientific">Arabidopsis thaliana</name>
    <name type="common">Mouse-ear cress</name>
    <dbReference type="NCBI Taxonomy" id="3702"/>
    <lineage>
        <taxon>Eukaryota</taxon>
        <taxon>Viridiplantae</taxon>
        <taxon>Streptophyta</taxon>
        <taxon>Embryophyta</taxon>
        <taxon>Tracheophyta</taxon>
        <taxon>Spermatophyta</taxon>
        <taxon>Magnoliopsida</taxon>
        <taxon>eudicotyledons</taxon>
        <taxon>Gunneridae</taxon>
        <taxon>Pentapetalae</taxon>
        <taxon>rosids</taxon>
        <taxon>malvids</taxon>
        <taxon>Brassicales</taxon>
        <taxon>Brassicaceae</taxon>
        <taxon>Camelineae</taxon>
        <taxon>Arabidopsis</taxon>
    </lineage>
</organism>
<gene>
    <name evidence="22" type="primary">SAV6</name>
    <name evidence="19 20" type="ordered locus">At5g26680</name>
</gene>
<keyword evidence="12 15" id="KW-0539">Nucleus</keyword>
<dbReference type="CDD" id="cd09867">
    <property type="entry name" value="PIN_FEN1"/>
    <property type="match status" value="1"/>
</dbReference>
<dbReference type="Pfam" id="PF00752">
    <property type="entry name" value="XPG_N"/>
    <property type="match status" value="1"/>
</dbReference>
<dbReference type="InterPro" id="IPR006086">
    <property type="entry name" value="XPG-I_dom"/>
</dbReference>
<dbReference type="InterPro" id="IPR019974">
    <property type="entry name" value="XPG_CS"/>
</dbReference>
<dbReference type="FunFam" id="3.40.50.1010:FF:000015">
    <property type="entry name" value="Flap endonuclease 1"/>
    <property type="match status" value="1"/>
</dbReference>
<evidence type="ECO:0000313" key="22">
    <source>
        <dbReference type="TAIR" id="AT5G26680"/>
    </source>
</evidence>
<feature type="domain" description="XPG N-terminal" evidence="18">
    <location>
        <begin position="1"/>
        <end position="108"/>
    </location>
</feature>
<dbReference type="FunFam" id="1.10.150.20:FF:000009">
    <property type="entry name" value="Flap endonuclease 1"/>
    <property type="match status" value="1"/>
</dbReference>
<evidence type="ECO:0000313" key="20">
    <source>
        <dbReference type="EMBL" id="AED93576.1"/>
    </source>
</evidence>
<reference evidence="21" key="2">
    <citation type="journal article" date="2017" name="Plant J.">
        <title>Araport11: a complete reannotation of the Arabidopsis thaliana reference genome.</title>
        <authorList>
            <person name="Cheng C.Y."/>
            <person name="Krishnakumar V."/>
            <person name="Chan A.P."/>
            <person name="Thibaud-Nissen F."/>
            <person name="Schobel S."/>
            <person name="Town C.D."/>
        </authorList>
    </citation>
    <scope>GENOME REANNOTATION</scope>
    <source>
        <strain evidence="21">cv. Columbia</strain>
    </source>
</reference>
<evidence type="ECO:0000259" key="16">
    <source>
        <dbReference type="SMART" id="SM00475"/>
    </source>
</evidence>
<dbReference type="GO" id="GO:0005730">
    <property type="term" value="C:nucleolus"/>
    <property type="evidence" value="ECO:0007669"/>
    <property type="project" value="UniProtKB-SubCell"/>
</dbReference>
<dbReference type="SUPFAM" id="SSF88723">
    <property type="entry name" value="PIN domain-like"/>
    <property type="match status" value="1"/>
</dbReference>
<accession>F4K191</accession>
<evidence type="ECO:0000256" key="5">
    <source>
        <dbReference type="ARBA" id="ARBA00022759"/>
    </source>
</evidence>
<evidence type="ECO:0000256" key="15">
    <source>
        <dbReference type="HAMAP-Rule" id="MF_03140"/>
    </source>
</evidence>
<keyword evidence="11 15" id="KW-0234">DNA repair</keyword>
<dbReference type="GO" id="GO:0005739">
    <property type="term" value="C:mitochondrion"/>
    <property type="evidence" value="ECO:0007669"/>
    <property type="project" value="UniProtKB-SubCell"/>
</dbReference>
<feature type="domain" description="XPG-I" evidence="17">
    <location>
        <begin position="147"/>
        <end position="219"/>
    </location>
</feature>
<dbReference type="GeneID" id="832721"/>
<evidence type="ECO:0000313" key="19">
    <source>
        <dbReference type="Araport" id="AT5G26680"/>
    </source>
</evidence>
<evidence type="ECO:0007829" key="24">
    <source>
        <dbReference type="ProteomicsDB" id="F4K191"/>
    </source>
</evidence>
<dbReference type="Gene3D" id="3.40.50.1010">
    <property type="entry name" value="5'-nuclease"/>
    <property type="match status" value="1"/>
</dbReference>
<evidence type="ECO:0000256" key="3">
    <source>
        <dbReference type="ARBA" id="ARBA00022722"/>
    </source>
</evidence>
<dbReference type="PANTHER" id="PTHR11081:SF9">
    <property type="entry name" value="FLAP ENDONUCLEASE 1"/>
    <property type="match status" value="1"/>
</dbReference>
<dbReference type="ExpressionAtlas" id="F4K191">
    <property type="expression patterns" value="baseline and differential"/>
</dbReference>
<evidence type="ECO:0000256" key="4">
    <source>
        <dbReference type="ARBA" id="ARBA00022723"/>
    </source>
</evidence>
<dbReference type="CDD" id="cd09907">
    <property type="entry name" value="H3TH_FEN1-Euk"/>
    <property type="match status" value="1"/>
</dbReference>
<dbReference type="InterPro" id="IPR036279">
    <property type="entry name" value="5-3_exonuclease_C_sf"/>
</dbReference>
<dbReference type="InterPro" id="IPR029060">
    <property type="entry name" value="PIN-like_dom_sf"/>
</dbReference>
<evidence type="ECO:0000256" key="7">
    <source>
        <dbReference type="ARBA" id="ARBA00022801"/>
    </source>
</evidence>
<dbReference type="PROSITE" id="PS00841">
    <property type="entry name" value="XPG_1"/>
    <property type="match status" value="1"/>
</dbReference>
<comment type="function">
    <text evidence="14">Structure-specific nuclease with 5'-flap endonuclease and 5'-3' exonuclease activities involved in DNA replication and repair. During DNA replication, cleaves the 5'-overhanging flap structure that is generated by displacement synthesis when DNA polymerase encounters the 5'-end of a downstream Okazaki fragment. It enters the flap from the 5'-end and then tracks to cleave the flap base, leaving a nick for ligation. Also involved in the long patch base excision repair (LP-BER) pathway, by cleaving within the apurinic/apyrimidinic (AP) site-terminated flap. Acts as a genome stabilization factor that prevents flaps from equilibrating into structures that lead to duplications and deletions. Also possesses 5'-3' exonuclease activity on nicked or gapped double-stranded DNA, and exhibits RNase H activity. Also involved in replication and repair of rDNA and in repairing mitochondrial DNA. May be required for cell proliferation.</text>
</comment>
<dbReference type="TAIR" id="AT5G26680">
    <property type="gene designation" value="SAV6"/>
</dbReference>
<feature type="domain" description="5'-3' exonuclease" evidence="16">
    <location>
        <begin position="29"/>
        <end position="299"/>
    </location>
</feature>
<keyword evidence="7 15" id="KW-0378">Hydrolase</keyword>
<evidence type="ECO:0000256" key="13">
    <source>
        <dbReference type="ARBA" id="ARBA00034726"/>
    </source>
</evidence>
<dbReference type="GO" id="GO:0043137">
    <property type="term" value="P:DNA replication, removal of RNA primer"/>
    <property type="evidence" value="ECO:0007669"/>
    <property type="project" value="UniProtKB-UniRule"/>
</dbReference>
<evidence type="ECO:0000256" key="10">
    <source>
        <dbReference type="ARBA" id="ARBA00023128"/>
    </source>
</evidence>
<dbReference type="SMART" id="SM00485">
    <property type="entry name" value="XPGN"/>
    <property type="match status" value="1"/>
</dbReference>
<evidence type="ECO:0007829" key="23">
    <source>
        <dbReference type="PeptideAtlas" id="F4K191"/>
    </source>
</evidence>
<dbReference type="OrthoDB" id="1937206at2759"/>
<comment type="cofactor">
    <cofactor evidence="15">
        <name>Mg(2+)</name>
        <dbReference type="ChEBI" id="CHEBI:18420"/>
    </cofactor>
    <text evidence="15">Binds 2 magnesium ions per subunit. They probably participate in the reaction catalyzed by the enzyme. May bind an additional third magnesium ion after substrate binding.</text>
</comment>
<keyword evidence="9 15" id="KW-0460">Magnesium</keyword>
<evidence type="ECO:0000313" key="21">
    <source>
        <dbReference type="Proteomes" id="UP000006548"/>
    </source>
</evidence>
<dbReference type="Gene3D" id="1.10.150.20">
    <property type="entry name" value="5' to 3' exonuclease, C-terminal subdomain"/>
    <property type="match status" value="1"/>
</dbReference>
<dbReference type="GO" id="GO:0000287">
    <property type="term" value="F:magnesium ion binding"/>
    <property type="evidence" value="ECO:0007669"/>
    <property type="project" value="UniProtKB-UniRule"/>
</dbReference>
<protein>
    <recommendedName>
        <fullName evidence="15">Flap endonuclease 1</fullName>
        <shortName evidence="15">FEN-1</shortName>
        <ecNumber evidence="15">3.1.-.-</ecNumber>
    </recommendedName>
    <alternativeName>
        <fullName evidence="15">Flap structure-specific endonuclease 1</fullName>
    </alternativeName>
</protein>
<evidence type="ECO:0000256" key="14">
    <source>
        <dbReference type="ARBA" id="ARBA00056033"/>
    </source>
</evidence>
<dbReference type="SMR" id="F4K191"/>
<evidence type="ECO:0000256" key="12">
    <source>
        <dbReference type="ARBA" id="ARBA00023242"/>
    </source>
</evidence>
<sequence>MGIKGLTKLLADNAPSCMKEQKFESYFGRKIAVDASMSIYQFLIVVGRTGTEMLTNEAGEVTSHLQGMFNRTIRLLEAGIKPVYVFDGKPPELKRQELAKRYSKRADATADLTGAIEAGNKEDIEKYSKRTVKVTKQHNDDCKRLLRLMGVPVVEATSEAEAQCAALCKSGKVYGVASEDMDSLTFGAPKFLRHLMDPSSRKIPVMEFEVAKILEELQLTMDQFIDLCILSGCDYCDSIRGIGGQTALKLIRQHGSIETILENLNKERYQIPEEWPYNEARKLFKEPDVITDEEQLDIKWTSPDEEGIVQFLVNENGFNIDRVTKAIEKIKTAKNKSSQGRLESFFKPVANSSVPAKRKGNLICLVASEVIPNILDHRVPNACSGSINQPSAIKSPLCMLLDGTPPITLLALGCSLYPGLPTFRFTWLEEIPESTTKGAANKKTKGAGGRKKK</sequence>
<dbReference type="PRINTS" id="PR00853">
    <property type="entry name" value="XPGRADSUPER"/>
</dbReference>
<reference evidence="20 21" key="1">
    <citation type="journal article" date="2000" name="Nature">
        <title>Sequence and analysis of chromosome 5 of the plant Arabidopsis thaliana.</title>
        <authorList>
            <consortium name="Kazusa DNA Research Institute"/>
            <consortium name="Cold Spring Harbor and Washington University in St Louis Sequencing Consortium"/>
            <consortium name="European Union Arabidopsis Genome Sequencing Consortium"/>
            <person name="Tabata S."/>
            <person name="Kaneko T."/>
            <person name="Nakamura Y."/>
            <person name="Kotani H."/>
            <person name="Kato T."/>
            <person name="Asamizu E."/>
            <person name="Miyajima N."/>
            <person name="Sasamoto S."/>
            <person name="Kimura T."/>
            <person name="Hosouchi T."/>
            <person name="Kawashima K."/>
            <person name="Kohara M."/>
            <person name="Matsumoto M."/>
            <person name="Matsuno A."/>
            <person name="Muraki A."/>
            <person name="Nakayama S."/>
            <person name="Nakazaki N."/>
            <person name="Naruo K."/>
            <person name="Okumura S."/>
            <person name="Shinpo S."/>
            <person name="Takeuchi C."/>
            <person name="Wada T."/>
            <person name="Watanabe A."/>
            <person name="Yamada M."/>
            <person name="Yasuda M."/>
            <person name="Sato S."/>
            <person name="de la Bastide M."/>
            <person name="Huang E."/>
            <person name="Spiegel L."/>
            <person name="Gnoj L."/>
            <person name="O'Shaughnessy A."/>
            <person name="Preston R."/>
            <person name="Habermann K."/>
            <person name="Murray J."/>
            <person name="Johnson D."/>
            <person name="Rohlfing T."/>
            <person name="Nelson J."/>
            <person name="Stoneking T."/>
            <person name="Pepin K."/>
            <person name="Spieth J."/>
            <person name="Sekhon M."/>
            <person name="Armstrong J."/>
            <person name="Becker M."/>
            <person name="Belter E."/>
            <person name="Cordum H."/>
            <person name="Cordes M."/>
            <person name="Courtney L."/>
            <person name="Courtney W."/>
            <person name="Dante M."/>
            <person name="Du H."/>
            <person name="Edwards J."/>
            <person name="Fryman J."/>
            <person name="Haakensen B."/>
            <person name="Lamar E."/>
            <person name="Latreille P."/>
            <person name="Leonard S."/>
            <person name="Meyer R."/>
            <person name="Mulvaney E."/>
            <person name="Ozersky P."/>
            <person name="Riley A."/>
            <person name="Strowmatt C."/>
            <person name="Wagner-McPherson C."/>
            <person name="Wollam A."/>
            <person name="Yoakum M."/>
            <person name="Bell M."/>
            <person name="Dedhia N."/>
            <person name="Parnell L."/>
            <person name="Shah R."/>
            <person name="Rodriguez M."/>
            <person name="See L.H."/>
            <person name="Vil D."/>
            <person name="Baker J."/>
            <person name="Kirchoff K."/>
            <person name="Toth K."/>
            <person name="King L."/>
            <person name="Bahret A."/>
            <person name="Miller B."/>
            <person name="Marra M."/>
            <person name="Martienssen R."/>
            <person name="McCombie W.R."/>
            <person name="Wilson R.K."/>
            <person name="Murphy G."/>
            <person name="Bancroft I."/>
            <person name="Volckaert G."/>
            <person name="Wambutt R."/>
            <person name="Dusterhoft A."/>
            <person name="Stiekema W."/>
            <person name="Pohl T."/>
            <person name="Entian K.D."/>
            <person name="Terryn N."/>
            <person name="Hartley N."/>
            <person name="Bent E."/>
            <person name="Johnson S."/>
            <person name="Langham S.A."/>
            <person name="McCullagh B."/>
            <person name="Robben J."/>
            <person name="Grymonprez B."/>
            <person name="Zimmermann W."/>
            <person name="Ramsperger U."/>
            <person name="Wedler H."/>
            <person name="Balke K."/>
            <person name="Wedler E."/>
            <person name="Peters S."/>
            <person name="van Staveren M."/>
            <person name="Dirkse W."/>
            <person name="Mooijman P."/>
            <person name="Lankhorst R.K."/>
            <person name="Weitzenegger T."/>
            <person name="Bothe G."/>
            <person name="Rose M."/>
            <person name="Hauf J."/>
            <person name="Berneiser S."/>
            <person name="Hempel S."/>
            <person name="Feldpausch M."/>
            <person name="Lamberth S."/>
            <person name="Villarroel R."/>
            <person name="Gielen J."/>
            <person name="Ardiles W."/>
            <person name="Bents O."/>
            <person name="Lemcke K."/>
            <person name="Kolesov G."/>
            <person name="Mayer K."/>
            <person name="Rudd S."/>
            <person name="Schoof H."/>
            <person name="Schueller C."/>
            <person name="Zaccaria P."/>
            <person name="Mewes H.W."/>
            <person name="Bevan M."/>
            <person name="Fransz P."/>
        </authorList>
    </citation>
    <scope>NUCLEOTIDE SEQUENCE [LARGE SCALE GENOMIC DNA]</scope>
    <source>
        <strain evidence="21">cv. Columbia</strain>
    </source>
</reference>
<keyword evidence="4 15" id="KW-0479">Metal-binding</keyword>
<dbReference type="HOGENOM" id="CLU_032444_3_1_1"/>
<keyword evidence="5 15" id="KW-0255">Endonuclease</keyword>
<evidence type="ECO:0000259" key="17">
    <source>
        <dbReference type="SMART" id="SM00484"/>
    </source>
</evidence>
<dbReference type="Pfam" id="PF00867">
    <property type="entry name" value="XPG_I"/>
    <property type="match status" value="1"/>
</dbReference>
<dbReference type="RefSeq" id="NP_850877.2">
    <property type="nucleotide sequence ID" value="NM_180546.3"/>
</dbReference>